<keyword evidence="1" id="KW-0472">Membrane</keyword>
<organism evidence="2 3">
    <name type="scientific">Striga hermonthica</name>
    <name type="common">Purple witchweed</name>
    <name type="synonym">Buchnera hermonthica</name>
    <dbReference type="NCBI Taxonomy" id="68872"/>
    <lineage>
        <taxon>Eukaryota</taxon>
        <taxon>Viridiplantae</taxon>
        <taxon>Streptophyta</taxon>
        <taxon>Embryophyta</taxon>
        <taxon>Tracheophyta</taxon>
        <taxon>Spermatophyta</taxon>
        <taxon>Magnoliopsida</taxon>
        <taxon>eudicotyledons</taxon>
        <taxon>Gunneridae</taxon>
        <taxon>Pentapetalae</taxon>
        <taxon>asterids</taxon>
        <taxon>lamiids</taxon>
        <taxon>Lamiales</taxon>
        <taxon>Orobanchaceae</taxon>
        <taxon>Buchnereae</taxon>
        <taxon>Striga</taxon>
    </lineage>
</organism>
<dbReference type="PANTHER" id="PTHR47720">
    <property type="entry name" value="AQUAPORIN SIP2-1-RELATED"/>
    <property type="match status" value="1"/>
</dbReference>
<gene>
    <name evidence="2" type="ORF">SHERM_13450</name>
</gene>
<proteinExistence type="predicted"/>
<dbReference type="EMBL" id="CACSLK010011299">
    <property type="protein sequence ID" value="CAA0812891.1"/>
    <property type="molecule type" value="Genomic_DNA"/>
</dbReference>
<name>A0A9N7MPG1_STRHE</name>
<evidence type="ECO:0000313" key="3">
    <source>
        <dbReference type="Proteomes" id="UP001153555"/>
    </source>
</evidence>
<dbReference type="InterPro" id="IPR044226">
    <property type="entry name" value="SIP2-1-like"/>
</dbReference>
<dbReference type="Proteomes" id="UP001153555">
    <property type="component" value="Unassembled WGS sequence"/>
</dbReference>
<dbReference type="AlphaFoldDB" id="A0A9N7MPG1"/>
<evidence type="ECO:0000313" key="2">
    <source>
        <dbReference type="EMBL" id="CAA0812891.1"/>
    </source>
</evidence>
<dbReference type="OrthoDB" id="1580043at2759"/>
<feature type="transmembrane region" description="Helical" evidence="1">
    <location>
        <begin position="70"/>
        <end position="88"/>
    </location>
</feature>
<sequence>MAADGRRRRLLAADFAMSFMWVWSSVIVKIFVHRILGYSAHDVKGEVVRYAVSLMNMFFFAFVGKATKGGAYNPLTVLSAAVSVPNLFPRRRRRPSQRTHCAMEPYHPEMKECMDTLYTFDVAEEVFAEVGLPEEVMAPFKNGELLMDKYLTYPTTGPVDQGHGRALAAYDPRDGKLIKDLEPLSLSQQRASRIVRSRNHQQSLVLLDRTLIGDPQTT</sequence>
<dbReference type="GO" id="GO:0015267">
    <property type="term" value="F:channel activity"/>
    <property type="evidence" value="ECO:0007669"/>
    <property type="project" value="InterPro"/>
</dbReference>
<feature type="transmembrane region" description="Helical" evidence="1">
    <location>
        <begin position="15"/>
        <end position="35"/>
    </location>
</feature>
<reference evidence="2" key="1">
    <citation type="submission" date="2019-12" db="EMBL/GenBank/DDBJ databases">
        <authorList>
            <person name="Scholes J."/>
        </authorList>
    </citation>
    <scope>NUCLEOTIDE SEQUENCE</scope>
</reference>
<protein>
    <submittedName>
        <fullName evidence="2">Probable aquaporin SIP2-1</fullName>
    </submittedName>
</protein>
<dbReference type="PANTHER" id="PTHR47720:SF1">
    <property type="entry name" value="AQUAPORIN SIP2-1-RELATED"/>
    <property type="match status" value="1"/>
</dbReference>
<keyword evidence="1" id="KW-1133">Transmembrane helix</keyword>
<comment type="caution">
    <text evidence="2">The sequence shown here is derived from an EMBL/GenBank/DDBJ whole genome shotgun (WGS) entry which is preliminary data.</text>
</comment>
<feature type="transmembrane region" description="Helical" evidence="1">
    <location>
        <begin position="47"/>
        <end position="64"/>
    </location>
</feature>
<evidence type="ECO:0000256" key="1">
    <source>
        <dbReference type="SAM" id="Phobius"/>
    </source>
</evidence>
<accession>A0A9N7MPG1</accession>
<keyword evidence="1" id="KW-0812">Transmembrane</keyword>
<keyword evidence="3" id="KW-1185">Reference proteome</keyword>